<dbReference type="InterPro" id="IPR001075">
    <property type="entry name" value="NIF_FeS_clus_asmbl_NifU_C"/>
</dbReference>
<dbReference type="Proteomes" id="UP000628840">
    <property type="component" value="Unassembled WGS sequence"/>
</dbReference>
<feature type="domain" description="NIF system FeS cluster assembly NifU C-terminal" evidence="1">
    <location>
        <begin position="32"/>
        <end position="78"/>
    </location>
</feature>
<proteinExistence type="predicted"/>
<evidence type="ECO:0000313" key="3">
    <source>
        <dbReference type="Proteomes" id="UP000628840"/>
    </source>
</evidence>
<gene>
    <name evidence="2" type="ORF">GCM10009037_29170</name>
</gene>
<evidence type="ECO:0000313" key="2">
    <source>
        <dbReference type="EMBL" id="GGL43907.1"/>
    </source>
</evidence>
<name>A0A830F6G6_9EURY</name>
<sequence length="79" mass="8082">MSIEHETDGGVGVDAEADLRERVETFLARNFPPISMHGGTAGVDAVDADSGEVRLALGGACSGCGISPMTVQAIQARLP</sequence>
<protein>
    <recommendedName>
        <fullName evidence="1">NIF system FeS cluster assembly NifU C-terminal domain-containing protein</fullName>
    </recommendedName>
</protein>
<dbReference type="GO" id="GO:0051536">
    <property type="term" value="F:iron-sulfur cluster binding"/>
    <property type="evidence" value="ECO:0007669"/>
    <property type="project" value="InterPro"/>
</dbReference>
<dbReference type="Pfam" id="PF01106">
    <property type="entry name" value="NifU"/>
    <property type="match status" value="1"/>
</dbReference>
<dbReference type="AlphaFoldDB" id="A0A830F6G6"/>
<dbReference type="GO" id="GO:0016226">
    <property type="term" value="P:iron-sulfur cluster assembly"/>
    <property type="evidence" value="ECO:0007669"/>
    <property type="project" value="InterPro"/>
</dbReference>
<accession>A0A830F6G6</accession>
<dbReference type="InterPro" id="IPR034904">
    <property type="entry name" value="FSCA_dom_sf"/>
</dbReference>
<dbReference type="GO" id="GO:0005506">
    <property type="term" value="F:iron ion binding"/>
    <property type="evidence" value="ECO:0007669"/>
    <property type="project" value="InterPro"/>
</dbReference>
<comment type="caution">
    <text evidence="2">The sequence shown here is derived from an EMBL/GenBank/DDBJ whole genome shotgun (WGS) entry which is preliminary data.</text>
</comment>
<reference evidence="2 3" key="1">
    <citation type="journal article" date="2019" name="Int. J. Syst. Evol. Microbiol.">
        <title>The Global Catalogue of Microorganisms (GCM) 10K type strain sequencing project: providing services to taxonomists for standard genome sequencing and annotation.</title>
        <authorList>
            <consortium name="The Broad Institute Genomics Platform"/>
            <consortium name="The Broad Institute Genome Sequencing Center for Infectious Disease"/>
            <person name="Wu L."/>
            <person name="Ma J."/>
        </authorList>
    </citation>
    <scope>NUCLEOTIDE SEQUENCE [LARGE SCALE GENOMIC DNA]</scope>
    <source>
        <strain evidence="2 3">JCM 19585</strain>
    </source>
</reference>
<organism evidence="2 3">
    <name type="scientific">Halarchaeum grantii</name>
    <dbReference type="NCBI Taxonomy" id="1193105"/>
    <lineage>
        <taxon>Archaea</taxon>
        <taxon>Methanobacteriati</taxon>
        <taxon>Methanobacteriota</taxon>
        <taxon>Stenosarchaea group</taxon>
        <taxon>Halobacteria</taxon>
        <taxon>Halobacteriales</taxon>
        <taxon>Halobacteriaceae</taxon>
    </lineage>
</organism>
<dbReference type="EMBL" id="BMPF01000006">
    <property type="protein sequence ID" value="GGL43907.1"/>
    <property type="molecule type" value="Genomic_DNA"/>
</dbReference>
<dbReference type="SUPFAM" id="SSF117916">
    <property type="entry name" value="Fe-S cluster assembly (FSCA) domain-like"/>
    <property type="match status" value="1"/>
</dbReference>
<evidence type="ECO:0000259" key="1">
    <source>
        <dbReference type="Pfam" id="PF01106"/>
    </source>
</evidence>
<keyword evidence="3" id="KW-1185">Reference proteome</keyword>
<dbReference type="Gene3D" id="3.30.300.130">
    <property type="entry name" value="Fe-S cluster assembly (FSCA)"/>
    <property type="match status" value="1"/>
</dbReference>
<dbReference type="OrthoDB" id="270036at2157"/>